<protein>
    <recommendedName>
        <fullName evidence="3">RiboL-PSP-HEPN domain-containing protein</fullName>
    </recommendedName>
</protein>
<evidence type="ECO:0000313" key="1">
    <source>
        <dbReference type="EMBL" id="QNG55121.1"/>
    </source>
</evidence>
<dbReference type="AlphaFoldDB" id="A0A7G7MQR0"/>
<name>A0A7G7MQR0_9PSEU</name>
<evidence type="ECO:0000313" key="2">
    <source>
        <dbReference type="Proteomes" id="UP000515728"/>
    </source>
</evidence>
<organism evidence="1 2">
    <name type="scientific">Pseudonocardia petroleophila</name>
    <dbReference type="NCBI Taxonomy" id="37331"/>
    <lineage>
        <taxon>Bacteria</taxon>
        <taxon>Bacillati</taxon>
        <taxon>Actinomycetota</taxon>
        <taxon>Actinomycetes</taxon>
        <taxon>Pseudonocardiales</taxon>
        <taxon>Pseudonocardiaceae</taxon>
        <taxon>Pseudonocardia</taxon>
    </lineage>
</organism>
<dbReference type="RefSeq" id="WP_185721919.1">
    <property type="nucleotide sequence ID" value="NZ_BAAAWI010000001.1"/>
</dbReference>
<proteinExistence type="predicted"/>
<evidence type="ECO:0008006" key="3">
    <source>
        <dbReference type="Google" id="ProtNLM"/>
    </source>
</evidence>
<sequence length="236" mass="25968">MTGTVSATFDRAREALEREGRRLDSITAAAVGVTSFDHDGFNAISRALSFVVMGGVLEDWSREISSAISADVDNLGLQRRHLPITVIAAMEASTFRQCGNDNVSGLMARARVISSATLHASDARPVLQFGDLFSLADGSTISDKHFEALWMVLGLEGEWRNHPNDSLLLREIRDKRNDVAHWKEDPVEIGRKKRASDLRAMVDRLIRLLDHIELSLLYWLDGARMTAGPAATSASP</sequence>
<dbReference type="EMBL" id="CP060131">
    <property type="protein sequence ID" value="QNG55121.1"/>
    <property type="molecule type" value="Genomic_DNA"/>
</dbReference>
<reference evidence="1 2" key="1">
    <citation type="submission" date="2020-08" db="EMBL/GenBank/DDBJ databases">
        <authorList>
            <person name="Mo P."/>
        </authorList>
    </citation>
    <scope>NUCLEOTIDE SEQUENCE [LARGE SCALE GENOMIC DNA]</scope>
    <source>
        <strain evidence="1 2">CGMCC 4.1532</strain>
    </source>
</reference>
<dbReference type="Proteomes" id="UP000515728">
    <property type="component" value="Chromosome"/>
</dbReference>
<keyword evidence="2" id="KW-1185">Reference proteome</keyword>
<dbReference type="KEGG" id="ppel:H6H00_15400"/>
<accession>A0A7G7MQR0</accession>
<gene>
    <name evidence="1" type="ORF">H6H00_15400</name>
</gene>